<protein>
    <submittedName>
        <fullName evidence="2">Aminoglycoside phosphotransferase family protein</fullName>
    </submittedName>
</protein>
<dbReference type="AlphaFoldDB" id="A0A2V5KCI5"/>
<dbReference type="InterPro" id="IPR051678">
    <property type="entry name" value="AGP_Transferase"/>
</dbReference>
<dbReference type="GO" id="GO:0016740">
    <property type="term" value="F:transferase activity"/>
    <property type="evidence" value="ECO:0007669"/>
    <property type="project" value="UniProtKB-KW"/>
</dbReference>
<dbReference type="InterPro" id="IPR002575">
    <property type="entry name" value="Aminoglycoside_PTrfase"/>
</dbReference>
<accession>A0A2V5KCI5</accession>
<dbReference type="Proteomes" id="UP000247476">
    <property type="component" value="Unassembled WGS sequence"/>
</dbReference>
<dbReference type="Gene3D" id="3.30.200.20">
    <property type="entry name" value="Phosphorylase Kinase, domain 1"/>
    <property type="match status" value="1"/>
</dbReference>
<dbReference type="PANTHER" id="PTHR21310">
    <property type="entry name" value="AMINOGLYCOSIDE PHOSPHOTRANSFERASE-RELATED-RELATED"/>
    <property type="match status" value="1"/>
</dbReference>
<dbReference type="PANTHER" id="PTHR21310:SF15">
    <property type="entry name" value="AMINOGLYCOSIDE PHOSPHOTRANSFERASE DOMAIN-CONTAINING PROTEIN"/>
    <property type="match status" value="1"/>
</dbReference>
<comment type="caution">
    <text evidence="2">The sequence shown here is derived from an EMBL/GenBank/DDBJ whole genome shotgun (WGS) entry which is preliminary data.</text>
</comment>
<dbReference type="InterPro" id="IPR011009">
    <property type="entry name" value="Kinase-like_dom_sf"/>
</dbReference>
<keyword evidence="2" id="KW-0808">Transferase</keyword>
<organism evidence="2 3">
    <name type="scientific">Paenibacillus flagellatus</name>
    <dbReference type="NCBI Taxonomy" id="2211139"/>
    <lineage>
        <taxon>Bacteria</taxon>
        <taxon>Bacillati</taxon>
        <taxon>Bacillota</taxon>
        <taxon>Bacilli</taxon>
        <taxon>Bacillales</taxon>
        <taxon>Paenibacillaceae</taxon>
        <taxon>Paenibacillus</taxon>
    </lineage>
</organism>
<proteinExistence type="predicted"/>
<keyword evidence="3" id="KW-1185">Reference proteome</keyword>
<evidence type="ECO:0000313" key="3">
    <source>
        <dbReference type="Proteomes" id="UP000247476"/>
    </source>
</evidence>
<dbReference type="Pfam" id="PF01636">
    <property type="entry name" value="APH"/>
    <property type="match status" value="1"/>
</dbReference>
<feature type="domain" description="Aminoglycoside phosphotransferase" evidence="1">
    <location>
        <begin position="21"/>
        <end position="244"/>
    </location>
</feature>
<dbReference type="Gene3D" id="3.90.1200.10">
    <property type="match status" value="1"/>
</dbReference>
<evidence type="ECO:0000313" key="2">
    <source>
        <dbReference type="EMBL" id="PYI55663.1"/>
    </source>
</evidence>
<evidence type="ECO:0000259" key="1">
    <source>
        <dbReference type="Pfam" id="PF01636"/>
    </source>
</evidence>
<dbReference type="EMBL" id="QJVJ01000003">
    <property type="protein sequence ID" value="PYI55663.1"/>
    <property type="molecule type" value="Genomic_DNA"/>
</dbReference>
<sequence>MKEQMERIRLTYPDFTFGEAVRIETGQNNDVWVVDRKWVFRFPKYASGAAVLRDEVVLLQTIRDRVSLPVPEPAYYSFAESAGQSFMGYALLPGTPLWKDELSRIRDRDALLGLASQLAEFLAGLHAIPADSIPYARRNEAKTPHEEMEALYADIRDKLFPHMRPDARENVSRAFETYVRGTRLPAAAHTIIHGDFGSSNLLWDAGERRITGVIDFGGSGPGDPAYDLAGLRASYGEPFYGLVAGLYPNGAELLERVTFYQSTFALQEALHGIVHGDEKAFEAGIASYR</sequence>
<name>A0A2V5KCI5_9BACL</name>
<dbReference type="RefSeq" id="WP_110839463.1">
    <property type="nucleotide sequence ID" value="NZ_QJVJ01000003.1"/>
</dbReference>
<gene>
    <name evidence="2" type="ORF">DLM86_08005</name>
</gene>
<dbReference type="SUPFAM" id="SSF56112">
    <property type="entry name" value="Protein kinase-like (PK-like)"/>
    <property type="match status" value="1"/>
</dbReference>
<dbReference type="OrthoDB" id="60975at2"/>
<reference evidence="2 3" key="1">
    <citation type="submission" date="2018-05" db="EMBL/GenBank/DDBJ databases">
        <title>Paenibacillus flagellatus sp. nov., isolated from selenium mineral soil.</title>
        <authorList>
            <person name="Dai X."/>
        </authorList>
    </citation>
    <scope>NUCLEOTIDE SEQUENCE [LARGE SCALE GENOMIC DNA]</scope>
    <source>
        <strain evidence="2 3">DXL2</strain>
    </source>
</reference>